<feature type="region of interest" description="Disordered" evidence="15">
    <location>
        <begin position="321"/>
        <end position="404"/>
    </location>
</feature>
<dbReference type="InterPro" id="IPR011993">
    <property type="entry name" value="PH-like_dom_sf"/>
</dbReference>
<dbReference type="InParanoid" id="B4M183"/>
<keyword evidence="12" id="KW-0206">Cytoskeleton</keyword>
<proteinExistence type="inferred from homology"/>
<evidence type="ECO:0000256" key="5">
    <source>
        <dbReference type="ARBA" id="ARBA00022475"/>
    </source>
</evidence>
<dbReference type="Gene3D" id="3.90.810.10">
    <property type="entry name" value="CRIB domain"/>
    <property type="match status" value="1"/>
</dbReference>
<dbReference type="EMBL" id="CH940650">
    <property type="protein sequence ID" value="EDW67494.2"/>
    <property type="molecule type" value="Genomic_DNA"/>
</dbReference>
<dbReference type="InterPro" id="IPR033927">
    <property type="entry name" value="WASPfam_EVH1"/>
</dbReference>
<dbReference type="SMR" id="B4M183"/>
<dbReference type="CDD" id="cd21762">
    <property type="entry name" value="WH2"/>
    <property type="match status" value="1"/>
</dbReference>
<dbReference type="InterPro" id="IPR000095">
    <property type="entry name" value="CRIB_dom"/>
</dbReference>
<dbReference type="FunCoup" id="B4M183">
    <property type="interactions" value="699"/>
</dbReference>
<feature type="region of interest" description="Disordered" evidence="15">
    <location>
        <begin position="154"/>
        <end position="196"/>
    </location>
</feature>
<dbReference type="CDD" id="cd00132">
    <property type="entry name" value="CRIB"/>
    <property type="match status" value="1"/>
</dbReference>
<dbReference type="InterPro" id="IPR039056">
    <property type="entry name" value="SPEC"/>
</dbReference>
<organism evidence="19 20">
    <name type="scientific">Drosophila virilis</name>
    <name type="common">Fruit fly</name>
    <dbReference type="NCBI Taxonomy" id="7244"/>
    <lineage>
        <taxon>Eukaryota</taxon>
        <taxon>Metazoa</taxon>
        <taxon>Ecdysozoa</taxon>
        <taxon>Arthropoda</taxon>
        <taxon>Hexapoda</taxon>
        <taxon>Insecta</taxon>
        <taxon>Pterygota</taxon>
        <taxon>Neoptera</taxon>
        <taxon>Endopterygota</taxon>
        <taxon>Diptera</taxon>
        <taxon>Brachycera</taxon>
        <taxon>Muscomorpha</taxon>
        <taxon>Ephydroidea</taxon>
        <taxon>Drosophilidae</taxon>
        <taxon>Drosophila</taxon>
    </lineage>
</organism>
<dbReference type="GO" id="GO:0031267">
    <property type="term" value="F:small GTPase binding"/>
    <property type="evidence" value="ECO:0007669"/>
    <property type="project" value="InterPro"/>
</dbReference>
<dbReference type="InterPro" id="IPR003124">
    <property type="entry name" value="WH2_dom"/>
</dbReference>
<dbReference type="STRING" id="7244.B4M183"/>
<feature type="region of interest" description="Disordered" evidence="15">
    <location>
        <begin position="1"/>
        <end position="30"/>
    </location>
</feature>
<dbReference type="PROSITE" id="PS50108">
    <property type="entry name" value="CRIB"/>
    <property type="match status" value="1"/>
</dbReference>
<dbReference type="FunFam" id="3.90.810.10:FF:000003">
    <property type="entry name" value="Neural Wiskott-Aldrich syndrome protein-like"/>
    <property type="match status" value="1"/>
</dbReference>
<dbReference type="InterPro" id="IPR000697">
    <property type="entry name" value="WH1/EVH1_dom"/>
</dbReference>
<evidence type="ECO:0000256" key="1">
    <source>
        <dbReference type="ARBA" id="ARBA00004123"/>
    </source>
</evidence>
<feature type="compositionally biased region" description="Polar residues" evidence="15">
    <location>
        <begin position="1"/>
        <end position="13"/>
    </location>
</feature>
<dbReference type="SMART" id="SM00246">
    <property type="entry name" value="WH2"/>
    <property type="match status" value="2"/>
</dbReference>
<dbReference type="eggNOG" id="KOG3671">
    <property type="taxonomic scope" value="Eukaryota"/>
</dbReference>
<evidence type="ECO:0000256" key="6">
    <source>
        <dbReference type="ARBA" id="ARBA00022490"/>
    </source>
</evidence>
<dbReference type="InterPro" id="IPR036936">
    <property type="entry name" value="CRIB_dom_sf"/>
</dbReference>
<evidence type="ECO:0000313" key="20">
    <source>
        <dbReference type="Proteomes" id="UP000008792"/>
    </source>
</evidence>
<feature type="compositionally biased region" description="Polar residues" evidence="15">
    <location>
        <begin position="224"/>
        <end position="235"/>
    </location>
</feature>
<accession>B4M183</accession>
<evidence type="ECO:0000256" key="10">
    <source>
        <dbReference type="ARBA" id="ARBA00023136"/>
    </source>
</evidence>
<feature type="compositionally biased region" description="Pro residues" evidence="15">
    <location>
        <begin position="425"/>
        <end position="447"/>
    </location>
</feature>
<feature type="compositionally biased region" description="Low complexity" evidence="15">
    <location>
        <begin position="563"/>
        <end position="572"/>
    </location>
</feature>
<comment type="similarity">
    <text evidence="4">Belongs to the CDC42SE/SPEC family.</text>
</comment>
<evidence type="ECO:0000259" key="16">
    <source>
        <dbReference type="PROSITE" id="PS50108"/>
    </source>
</evidence>
<keyword evidence="5" id="KW-1003">Cell membrane</keyword>
<dbReference type="Gene3D" id="6.10.280.150">
    <property type="match status" value="1"/>
</dbReference>
<keyword evidence="6" id="KW-0963">Cytoplasm</keyword>
<dbReference type="GO" id="GO:0007015">
    <property type="term" value="P:actin filament organization"/>
    <property type="evidence" value="ECO:0007669"/>
    <property type="project" value="InterPro"/>
</dbReference>
<keyword evidence="20" id="KW-1185">Reference proteome</keyword>
<dbReference type="SUPFAM" id="SSF50729">
    <property type="entry name" value="PH domain-like"/>
    <property type="match status" value="1"/>
</dbReference>
<dbReference type="Pfam" id="PF00568">
    <property type="entry name" value="WH1"/>
    <property type="match status" value="1"/>
</dbReference>
<feature type="domain" description="WH2" evidence="18">
    <location>
        <begin position="473"/>
        <end position="490"/>
    </location>
</feature>
<dbReference type="GO" id="GO:0003779">
    <property type="term" value="F:actin binding"/>
    <property type="evidence" value="ECO:0007669"/>
    <property type="project" value="InterPro"/>
</dbReference>
<keyword evidence="7" id="KW-0597">Phosphoprotein</keyword>
<evidence type="ECO:0008006" key="21">
    <source>
        <dbReference type="Google" id="ProtNLM"/>
    </source>
</evidence>
<feature type="domain" description="CRIB" evidence="16">
    <location>
        <begin position="252"/>
        <end position="265"/>
    </location>
</feature>
<gene>
    <name evidence="19" type="primary">Dvir\GJ24177</name>
    <name evidence="19" type="ORF">Dvir_GJ24177</name>
</gene>
<feature type="domain" description="WH1" evidence="17">
    <location>
        <begin position="42"/>
        <end position="151"/>
    </location>
</feature>
<evidence type="ECO:0000256" key="2">
    <source>
        <dbReference type="ARBA" id="ARBA00004193"/>
    </source>
</evidence>
<evidence type="ECO:0000256" key="15">
    <source>
        <dbReference type="SAM" id="MobiDB-lite"/>
    </source>
</evidence>
<dbReference type="SMART" id="SM00461">
    <property type="entry name" value="WH1"/>
    <property type="match status" value="1"/>
</dbReference>
<evidence type="ECO:0000259" key="18">
    <source>
        <dbReference type="PROSITE" id="PS51082"/>
    </source>
</evidence>
<dbReference type="Pfam" id="PF00786">
    <property type="entry name" value="PBD"/>
    <property type="match status" value="1"/>
</dbReference>
<dbReference type="GO" id="GO:0035023">
    <property type="term" value="P:regulation of Rho protein signal transduction"/>
    <property type="evidence" value="ECO:0007669"/>
    <property type="project" value="InterPro"/>
</dbReference>
<dbReference type="Proteomes" id="UP000008792">
    <property type="component" value="Unassembled WGS sequence"/>
</dbReference>
<dbReference type="CDD" id="cd01205">
    <property type="entry name" value="EVH1_WASP-like"/>
    <property type="match status" value="1"/>
</dbReference>
<comment type="subcellular location">
    <subcellularLocation>
        <location evidence="2">Cell membrane</location>
        <topology evidence="2">Lipid-anchor</topology>
    </subcellularLocation>
    <subcellularLocation>
        <location evidence="3">Cytoplasm</location>
        <location evidence="3">Cytoskeleton</location>
    </subcellularLocation>
    <subcellularLocation>
        <location evidence="1">Nucleus</location>
    </subcellularLocation>
</comment>
<feature type="region of interest" description="Disordered" evidence="15">
    <location>
        <begin position="487"/>
        <end position="512"/>
    </location>
</feature>
<evidence type="ECO:0000256" key="13">
    <source>
        <dbReference type="ARBA" id="ARBA00023242"/>
    </source>
</evidence>
<evidence type="ECO:0000256" key="11">
    <source>
        <dbReference type="ARBA" id="ARBA00023139"/>
    </source>
</evidence>
<keyword evidence="13" id="KW-0539">Nucleus</keyword>
<keyword evidence="14" id="KW-0449">Lipoprotein</keyword>
<dbReference type="HOGENOM" id="CLU_015385_3_1_1"/>
<dbReference type="InterPro" id="IPR011026">
    <property type="entry name" value="WAS_C"/>
</dbReference>
<dbReference type="GO" id="GO:0005886">
    <property type="term" value="C:plasma membrane"/>
    <property type="evidence" value="ECO:0007669"/>
    <property type="project" value="UniProtKB-SubCell"/>
</dbReference>
<dbReference type="OrthoDB" id="8963340at2759"/>
<dbReference type="GO" id="GO:0008360">
    <property type="term" value="P:regulation of cell shape"/>
    <property type="evidence" value="ECO:0007669"/>
    <property type="project" value="UniProtKB-KW"/>
</dbReference>
<feature type="domain" description="WH2" evidence="18">
    <location>
        <begin position="502"/>
        <end position="519"/>
    </location>
</feature>
<evidence type="ECO:0000259" key="17">
    <source>
        <dbReference type="PROSITE" id="PS50229"/>
    </source>
</evidence>
<feature type="compositionally biased region" description="Pro residues" evidence="15">
    <location>
        <begin position="355"/>
        <end position="370"/>
    </location>
</feature>
<dbReference type="PANTHER" id="PTHR13502:SF9">
    <property type="entry name" value="CRIB DOMAIN-CONTAINING PROTEIN"/>
    <property type="match status" value="1"/>
</dbReference>
<reference evidence="19 20" key="1">
    <citation type="journal article" date="2007" name="Nature">
        <title>Evolution of genes and genomes on the Drosophila phylogeny.</title>
        <authorList>
            <consortium name="Drosophila 12 Genomes Consortium"/>
            <person name="Clark A.G."/>
            <person name="Eisen M.B."/>
            <person name="Smith D.R."/>
            <person name="Bergman C.M."/>
            <person name="Oliver B."/>
            <person name="Markow T.A."/>
            <person name="Kaufman T.C."/>
            <person name="Kellis M."/>
            <person name="Gelbart W."/>
            <person name="Iyer V.N."/>
            <person name="Pollard D.A."/>
            <person name="Sackton T.B."/>
            <person name="Larracuente A.M."/>
            <person name="Singh N.D."/>
            <person name="Abad J.P."/>
            <person name="Abt D.N."/>
            <person name="Adryan B."/>
            <person name="Aguade M."/>
            <person name="Akashi H."/>
            <person name="Anderson W.W."/>
            <person name="Aquadro C.F."/>
            <person name="Ardell D.H."/>
            <person name="Arguello R."/>
            <person name="Artieri C.G."/>
            <person name="Barbash D.A."/>
            <person name="Barker D."/>
            <person name="Barsanti P."/>
            <person name="Batterham P."/>
            <person name="Batzoglou S."/>
            <person name="Begun D."/>
            <person name="Bhutkar A."/>
            <person name="Blanco E."/>
            <person name="Bosak S.A."/>
            <person name="Bradley R.K."/>
            <person name="Brand A.D."/>
            <person name="Brent M.R."/>
            <person name="Brooks A.N."/>
            <person name="Brown R.H."/>
            <person name="Butlin R.K."/>
            <person name="Caggese C."/>
            <person name="Calvi B.R."/>
            <person name="Bernardo de Carvalho A."/>
            <person name="Caspi A."/>
            <person name="Castrezana S."/>
            <person name="Celniker S.E."/>
            <person name="Chang J.L."/>
            <person name="Chapple C."/>
            <person name="Chatterji S."/>
            <person name="Chinwalla A."/>
            <person name="Civetta A."/>
            <person name="Clifton S.W."/>
            <person name="Comeron J.M."/>
            <person name="Costello J.C."/>
            <person name="Coyne J.A."/>
            <person name="Daub J."/>
            <person name="David R.G."/>
            <person name="Delcher A.L."/>
            <person name="Delehaunty K."/>
            <person name="Do C.B."/>
            <person name="Ebling H."/>
            <person name="Edwards K."/>
            <person name="Eickbush T."/>
            <person name="Evans J.D."/>
            <person name="Filipski A."/>
            <person name="Findeiss S."/>
            <person name="Freyhult E."/>
            <person name="Fulton L."/>
            <person name="Fulton R."/>
            <person name="Garcia A.C."/>
            <person name="Gardiner A."/>
            <person name="Garfield D.A."/>
            <person name="Garvin B.E."/>
            <person name="Gibson G."/>
            <person name="Gilbert D."/>
            <person name="Gnerre S."/>
            <person name="Godfrey J."/>
            <person name="Good R."/>
            <person name="Gotea V."/>
            <person name="Gravely B."/>
            <person name="Greenberg A.J."/>
            <person name="Griffiths-Jones S."/>
            <person name="Gross S."/>
            <person name="Guigo R."/>
            <person name="Gustafson E.A."/>
            <person name="Haerty W."/>
            <person name="Hahn M.W."/>
            <person name="Halligan D.L."/>
            <person name="Halpern A.L."/>
            <person name="Halter G.M."/>
            <person name="Han M.V."/>
            <person name="Heger A."/>
            <person name="Hillier L."/>
            <person name="Hinrichs A.S."/>
            <person name="Holmes I."/>
            <person name="Hoskins R.A."/>
            <person name="Hubisz M.J."/>
            <person name="Hultmark D."/>
            <person name="Huntley M.A."/>
            <person name="Jaffe D.B."/>
            <person name="Jagadeeshan S."/>
            <person name="Jeck W.R."/>
            <person name="Johnson J."/>
            <person name="Jones C.D."/>
            <person name="Jordan W.C."/>
            <person name="Karpen G.H."/>
            <person name="Kataoka E."/>
            <person name="Keightley P.D."/>
            <person name="Kheradpour P."/>
            <person name="Kirkness E.F."/>
            <person name="Koerich L.B."/>
            <person name="Kristiansen K."/>
            <person name="Kudrna D."/>
            <person name="Kulathinal R.J."/>
            <person name="Kumar S."/>
            <person name="Kwok R."/>
            <person name="Lander E."/>
            <person name="Langley C.H."/>
            <person name="Lapoint R."/>
            <person name="Lazzaro B.P."/>
            <person name="Lee S.J."/>
            <person name="Levesque L."/>
            <person name="Li R."/>
            <person name="Lin C.F."/>
            <person name="Lin M.F."/>
            <person name="Lindblad-Toh K."/>
            <person name="Llopart A."/>
            <person name="Long M."/>
            <person name="Low L."/>
            <person name="Lozovsky E."/>
            <person name="Lu J."/>
            <person name="Luo M."/>
            <person name="Machado C.A."/>
            <person name="Makalowski W."/>
            <person name="Marzo M."/>
            <person name="Matsuda M."/>
            <person name="Matzkin L."/>
            <person name="McAllister B."/>
            <person name="McBride C.S."/>
            <person name="McKernan B."/>
            <person name="McKernan K."/>
            <person name="Mendez-Lago M."/>
            <person name="Minx P."/>
            <person name="Mollenhauer M.U."/>
            <person name="Montooth K."/>
            <person name="Mount S.M."/>
            <person name="Mu X."/>
            <person name="Myers E."/>
            <person name="Negre B."/>
            <person name="Newfeld S."/>
            <person name="Nielsen R."/>
            <person name="Noor M.A."/>
            <person name="O'Grady P."/>
            <person name="Pachter L."/>
            <person name="Papaceit M."/>
            <person name="Parisi M.J."/>
            <person name="Parisi M."/>
            <person name="Parts L."/>
            <person name="Pedersen J.S."/>
            <person name="Pesole G."/>
            <person name="Phillippy A.M."/>
            <person name="Ponting C.P."/>
            <person name="Pop M."/>
            <person name="Porcelli D."/>
            <person name="Powell J.R."/>
            <person name="Prohaska S."/>
            <person name="Pruitt K."/>
            <person name="Puig M."/>
            <person name="Quesneville H."/>
            <person name="Ram K.R."/>
            <person name="Rand D."/>
            <person name="Rasmussen M.D."/>
            <person name="Reed L.K."/>
            <person name="Reenan R."/>
            <person name="Reily A."/>
            <person name="Remington K.A."/>
            <person name="Rieger T.T."/>
            <person name="Ritchie M.G."/>
            <person name="Robin C."/>
            <person name="Rogers Y.H."/>
            <person name="Rohde C."/>
            <person name="Rozas J."/>
            <person name="Rubenfield M.J."/>
            <person name="Ruiz A."/>
            <person name="Russo S."/>
            <person name="Salzberg S.L."/>
            <person name="Sanchez-Gracia A."/>
            <person name="Saranga D.J."/>
            <person name="Sato H."/>
            <person name="Schaeffer S.W."/>
            <person name="Schatz M.C."/>
            <person name="Schlenke T."/>
            <person name="Schwartz R."/>
            <person name="Segarra C."/>
            <person name="Singh R.S."/>
            <person name="Sirot L."/>
            <person name="Sirota M."/>
            <person name="Sisneros N.B."/>
            <person name="Smith C.D."/>
            <person name="Smith T.F."/>
            <person name="Spieth J."/>
            <person name="Stage D.E."/>
            <person name="Stark A."/>
            <person name="Stephan W."/>
            <person name="Strausberg R.L."/>
            <person name="Strempel S."/>
            <person name="Sturgill D."/>
            <person name="Sutton G."/>
            <person name="Sutton G.G."/>
            <person name="Tao W."/>
            <person name="Teichmann S."/>
            <person name="Tobari Y.N."/>
            <person name="Tomimura Y."/>
            <person name="Tsolas J.M."/>
            <person name="Valente V.L."/>
            <person name="Venter E."/>
            <person name="Venter J.C."/>
            <person name="Vicario S."/>
            <person name="Vieira F.G."/>
            <person name="Vilella A.J."/>
            <person name="Villasante A."/>
            <person name="Walenz B."/>
            <person name="Wang J."/>
            <person name="Wasserman M."/>
            <person name="Watts T."/>
            <person name="Wilson D."/>
            <person name="Wilson R.K."/>
            <person name="Wing R.A."/>
            <person name="Wolfner M.F."/>
            <person name="Wong A."/>
            <person name="Wong G.K."/>
            <person name="Wu C.I."/>
            <person name="Wu G."/>
            <person name="Yamamoto D."/>
            <person name="Yang H.P."/>
            <person name="Yang S.P."/>
            <person name="Yorke J.A."/>
            <person name="Yoshida K."/>
            <person name="Zdobnov E."/>
            <person name="Zhang P."/>
            <person name="Zhang Y."/>
            <person name="Zimin A.V."/>
            <person name="Baldwin J."/>
            <person name="Abdouelleil A."/>
            <person name="Abdulkadir J."/>
            <person name="Abebe A."/>
            <person name="Abera B."/>
            <person name="Abreu J."/>
            <person name="Acer S.C."/>
            <person name="Aftuck L."/>
            <person name="Alexander A."/>
            <person name="An P."/>
            <person name="Anderson E."/>
            <person name="Anderson S."/>
            <person name="Arachi H."/>
            <person name="Azer M."/>
            <person name="Bachantsang P."/>
            <person name="Barry A."/>
            <person name="Bayul T."/>
            <person name="Berlin A."/>
            <person name="Bessette D."/>
            <person name="Bloom T."/>
            <person name="Blye J."/>
            <person name="Boguslavskiy L."/>
            <person name="Bonnet C."/>
            <person name="Boukhgalter B."/>
            <person name="Bourzgui I."/>
            <person name="Brown A."/>
            <person name="Cahill P."/>
            <person name="Channer S."/>
            <person name="Cheshatsang Y."/>
            <person name="Chuda L."/>
            <person name="Citroen M."/>
            <person name="Collymore A."/>
            <person name="Cooke P."/>
            <person name="Costello M."/>
            <person name="D'Aco K."/>
            <person name="Daza R."/>
            <person name="De Haan G."/>
            <person name="DeGray S."/>
            <person name="DeMaso C."/>
            <person name="Dhargay N."/>
            <person name="Dooley K."/>
            <person name="Dooley E."/>
            <person name="Doricent M."/>
            <person name="Dorje P."/>
            <person name="Dorjee K."/>
            <person name="Dupes A."/>
            <person name="Elong R."/>
            <person name="Falk J."/>
            <person name="Farina A."/>
            <person name="Faro S."/>
            <person name="Ferguson D."/>
            <person name="Fisher S."/>
            <person name="Foley C.D."/>
            <person name="Franke A."/>
            <person name="Friedrich D."/>
            <person name="Gadbois L."/>
            <person name="Gearin G."/>
            <person name="Gearin C.R."/>
            <person name="Giannoukos G."/>
            <person name="Goode T."/>
            <person name="Graham J."/>
            <person name="Grandbois E."/>
            <person name="Grewal S."/>
            <person name="Gyaltsen K."/>
            <person name="Hafez N."/>
            <person name="Hagos B."/>
            <person name="Hall J."/>
            <person name="Henson C."/>
            <person name="Hollinger A."/>
            <person name="Honan T."/>
            <person name="Huard M.D."/>
            <person name="Hughes L."/>
            <person name="Hurhula B."/>
            <person name="Husby M.E."/>
            <person name="Kamat A."/>
            <person name="Kanga B."/>
            <person name="Kashin S."/>
            <person name="Khazanovich D."/>
            <person name="Kisner P."/>
            <person name="Lance K."/>
            <person name="Lara M."/>
            <person name="Lee W."/>
            <person name="Lennon N."/>
            <person name="Letendre F."/>
            <person name="LeVine R."/>
            <person name="Lipovsky A."/>
            <person name="Liu X."/>
            <person name="Liu J."/>
            <person name="Liu S."/>
            <person name="Lokyitsang T."/>
            <person name="Lokyitsang Y."/>
            <person name="Lubonja R."/>
            <person name="Lui A."/>
            <person name="MacDonald P."/>
            <person name="Magnisalis V."/>
            <person name="Maru K."/>
            <person name="Matthews C."/>
            <person name="McCusker W."/>
            <person name="McDonough S."/>
            <person name="Mehta T."/>
            <person name="Meldrim J."/>
            <person name="Meneus L."/>
            <person name="Mihai O."/>
            <person name="Mihalev A."/>
            <person name="Mihova T."/>
            <person name="Mittelman R."/>
            <person name="Mlenga V."/>
            <person name="Montmayeur A."/>
            <person name="Mulrain L."/>
            <person name="Navidi A."/>
            <person name="Naylor J."/>
            <person name="Negash T."/>
            <person name="Nguyen T."/>
            <person name="Nguyen N."/>
            <person name="Nicol R."/>
            <person name="Norbu C."/>
            <person name="Norbu N."/>
            <person name="Novod N."/>
            <person name="O'Neill B."/>
            <person name="Osman S."/>
            <person name="Markiewicz E."/>
            <person name="Oyono O.L."/>
            <person name="Patti C."/>
            <person name="Phunkhang P."/>
            <person name="Pierre F."/>
            <person name="Priest M."/>
            <person name="Raghuraman S."/>
            <person name="Rege F."/>
            <person name="Reyes R."/>
            <person name="Rise C."/>
            <person name="Rogov P."/>
            <person name="Ross K."/>
            <person name="Ryan E."/>
            <person name="Settipalli S."/>
            <person name="Shea T."/>
            <person name="Sherpa N."/>
            <person name="Shi L."/>
            <person name="Shih D."/>
            <person name="Sparrow T."/>
            <person name="Spaulding J."/>
            <person name="Stalker J."/>
            <person name="Stange-Thomann N."/>
            <person name="Stavropoulos S."/>
            <person name="Stone C."/>
            <person name="Strader C."/>
            <person name="Tesfaye S."/>
            <person name="Thomson T."/>
            <person name="Thoulutsang Y."/>
            <person name="Thoulutsang D."/>
            <person name="Topham K."/>
            <person name="Topping I."/>
            <person name="Tsamla T."/>
            <person name="Vassiliev H."/>
            <person name="Vo A."/>
            <person name="Wangchuk T."/>
            <person name="Wangdi T."/>
            <person name="Weiand M."/>
            <person name="Wilkinson J."/>
            <person name="Wilson A."/>
            <person name="Yadav S."/>
            <person name="Young G."/>
            <person name="Yu Q."/>
            <person name="Zembek L."/>
            <person name="Zhong D."/>
            <person name="Zimmer A."/>
            <person name="Zwirko Z."/>
            <person name="Jaffe D.B."/>
            <person name="Alvarez P."/>
            <person name="Brockman W."/>
            <person name="Butler J."/>
            <person name="Chin C."/>
            <person name="Gnerre S."/>
            <person name="Grabherr M."/>
            <person name="Kleber M."/>
            <person name="Mauceli E."/>
            <person name="MacCallum I."/>
        </authorList>
    </citation>
    <scope>NUCLEOTIDE SEQUENCE [LARGE SCALE GENOMIC DNA]</scope>
    <source>
        <strain evidence="20">Tucson 15010-1051.87</strain>
    </source>
</reference>
<dbReference type="SUPFAM" id="SSF47912">
    <property type="entry name" value="Wiscott-Aldrich syndrome protein, WASP, C-terminal domain"/>
    <property type="match status" value="1"/>
</dbReference>
<feature type="region of interest" description="Disordered" evidence="15">
    <location>
        <begin position="551"/>
        <end position="572"/>
    </location>
</feature>
<keyword evidence="9" id="KW-0133">Cell shape</keyword>
<evidence type="ECO:0000256" key="7">
    <source>
        <dbReference type="ARBA" id="ARBA00022553"/>
    </source>
</evidence>
<dbReference type="FunFam" id="2.30.29.30:FF:000130">
    <property type="entry name" value="neural Wiskott-Aldrich syndrome protein"/>
    <property type="match status" value="1"/>
</dbReference>
<evidence type="ECO:0000256" key="9">
    <source>
        <dbReference type="ARBA" id="ARBA00022960"/>
    </source>
</evidence>
<dbReference type="PROSITE" id="PS51082">
    <property type="entry name" value="WH2"/>
    <property type="match status" value="2"/>
</dbReference>
<evidence type="ECO:0000256" key="8">
    <source>
        <dbReference type="ARBA" id="ARBA00022737"/>
    </source>
</evidence>
<dbReference type="GO" id="GO:0005856">
    <property type="term" value="C:cytoskeleton"/>
    <property type="evidence" value="ECO:0007669"/>
    <property type="project" value="UniProtKB-SubCell"/>
</dbReference>
<keyword evidence="11" id="KW-0564">Palmitate</keyword>
<keyword evidence="10" id="KW-0472">Membrane</keyword>
<evidence type="ECO:0000313" key="19">
    <source>
        <dbReference type="EMBL" id="EDW67494.2"/>
    </source>
</evidence>
<dbReference type="SMART" id="SM00285">
    <property type="entry name" value="PBD"/>
    <property type="match status" value="1"/>
</dbReference>
<evidence type="ECO:0000256" key="14">
    <source>
        <dbReference type="ARBA" id="ARBA00023288"/>
    </source>
</evidence>
<dbReference type="GO" id="GO:0005634">
    <property type="term" value="C:nucleus"/>
    <property type="evidence" value="ECO:0007669"/>
    <property type="project" value="UniProtKB-SubCell"/>
</dbReference>
<dbReference type="Gene3D" id="2.30.29.30">
    <property type="entry name" value="Pleckstrin-homology domain (PH domain)/Phosphotyrosine-binding domain (PTB)"/>
    <property type="match status" value="1"/>
</dbReference>
<dbReference type="AlphaFoldDB" id="B4M183"/>
<sequence length="572" mass="61927">MISTSSMRSQEGQQAAGLPRPKNNASSTQLTQDENDAVFRLLGRKCQTLNTAVVQIYKTEGNAHSHWKKKHTGVVCFVKDSAIRSYFLRAYCLIKNELIWEHEIYDGMQIVKSRPFLLTFEGSDGNVGLNFISEDECDSFFRVLDATIETRNRKRLEKRNRQKSQQAPNAPMPPVSREPARPPSIIGKSPMPTTTTTAVDSGAVQLRNNKINSVTLTPAPAQPPTKNFLSSNFGLSGSAGKDKKRKVTKADISQPTNFVHISHVGWDANKGFDLTGNESDEMLTKFFAKAGVSESQLNDRDTRAFIYDFIQSNNVLASVKQEEIESPTEPTQHMPPPVPSRHHPHHSQNGNQRSAPPPPPVRQPPPPLPTTAPGAARAPPPPSRPPPINAAPPPPPPPTVCPPAAAVSYDLKCISILKTNVIALQPPPPPPPPPAAAPPPPPPPPPMAVAEVPIIASTQPSAQASKIAPEVDTRNALMDAIRKGKSLKPVEPVATSSNSVDPRNDLLGQIREGFTLKPVTERKLPEQRISDGSAGATDALADALRRALAARGTVMHSDDEESSTSSDNDWSE</sequence>
<keyword evidence="8" id="KW-0677">Repeat</keyword>
<evidence type="ECO:0000256" key="4">
    <source>
        <dbReference type="ARBA" id="ARBA00005720"/>
    </source>
</evidence>
<feature type="region of interest" description="Disordered" evidence="15">
    <location>
        <begin position="215"/>
        <end position="245"/>
    </location>
</feature>
<evidence type="ECO:0000256" key="3">
    <source>
        <dbReference type="ARBA" id="ARBA00004245"/>
    </source>
</evidence>
<name>B4M183_DROVI</name>
<feature type="compositionally biased region" description="Pro residues" evidence="15">
    <location>
        <begin position="378"/>
        <end position="401"/>
    </location>
</feature>
<evidence type="ECO:0000256" key="12">
    <source>
        <dbReference type="ARBA" id="ARBA00023212"/>
    </source>
</evidence>
<feature type="region of interest" description="Disordered" evidence="15">
    <location>
        <begin position="422"/>
        <end position="450"/>
    </location>
</feature>
<dbReference type="PANTHER" id="PTHR13502">
    <property type="entry name" value="CDC42 SMALL EFFECTOR PROTEIN HOMOLOG"/>
    <property type="match status" value="1"/>
</dbReference>
<protein>
    <recommendedName>
        <fullName evidence="21">WH1 domain-containing protein</fullName>
    </recommendedName>
</protein>
<dbReference type="Pfam" id="PF02205">
    <property type="entry name" value="WH2"/>
    <property type="match status" value="2"/>
</dbReference>
<dbReference type="PROSITE" id="PS50229">
    <property type="entry name" value="WH1"/>
    <property type="match status" value="1"/>
</dbReference>